<dbReference type="AlphaFoldDB" id="A0A9D2FPN8"/>
<feature type="non-terminal residue" evidence="1">
    <location>
        <position position="1"/>
    </location>
</feature>
<sequence length="182" mass="21457">RRTDMKIECFPSKMKEEEALKIAAGGKNPIIRLLFGKKKINLRVMYLESRYIIYEMTYHDNFLVKAINKKKTEDKQKIRVMVEATTCTAAYVEDEIVTEEREVEENDIQPTYYEDKRLRDCGAIMARRMVRRHAGRNLSIRPVEERKVYRPFYIAIYGEMIEGTKARYMPIAADGNLVSRNF</sequence>
<dbReference type="Proteomes" id="UP000824056">
    <property type="component" value="Unassembled WGS sequence"/>
</dbReference>
<reference evidence="1" key="2">
    <citation type="submission" date="2021-04" db="EMBL/GenBank/DDBJ databases">
        <authorList>
            <person name="Gilroy R."/>
        </authorList>
    </citation>
    <scope>NUCLEOTIDE SEQUENCE</scope>
    <source>
        <strain evidence="1">1068</strain>
    </source>
</reference>
<gene>
    <name evidence="1" type="ORF">H9809_02075</name>
</gene>
<proteinExistence type="predicted"/>
<evidence type="ECO:0000313" key="1">
    <source>
        <dbReference type="EMBL" id="HIZ64683.1"/>
    </source>
</evidence>
<accession>A0A9D2FPN8</accession>
<reference evidence="1" key="1">
    <citation type="journal article" date="2021" name="PeerJ">
        <title>Extensive microbial diversity within the chicken gut microbiome revealed by metagenomics and culture.</title>
        <authorList>
            <person name="Gilroy R."/>
            <person name="Ravi A."/>
            <person name="Getino M."/>
            <person name="Pursley I."/>
            <person name="Horton D.L."/>
            <person name="Alikhan N.F."/>
            <person name="Baker D."/>
            <person name="Gharbi K."/>
            <person name="Hall N."/>
            <person name="Watson M."/>
            <person name="Adriaenssens E.M."/>
            <person name="Foster-Nyarko E."/>
            <person name="Jarju S."/>
            <person name="Secka A."/>
            <person name="Antonio M."/>
            <person name="Oren A."/>
            <person name="Chaudhuri R.R."/>
            <person name="La Ragione R."/>
            <person name="Hildebrand F."/>
            <person name="Pallen M.J."/>
        </authorList>
    </citation>
    <scope>NUCLEOTIDE SEQUENCE</scope>
    <source>
        <strain evidence="1">1068</strain>
    </source>
</reference>
<evidence type="ECO:0000313" key="2">
    <source>
        <dbReference type="Proteomes" id="UP000824056"/>
    </source>
</evidence>
<protein>
    <submittedName>
        <fullName evidence="1">Uncharacterized protein</fullName>
    </submittedName>
</protein>
<organism evidence="1 2">
    <name type="scientific">Candidatus Blautia pullicola</name>
    <dbReference type="NCBI Taxonomy" id="2838498"/>
    <lineage>
        <taxon>Bacteria</taxon>
        <taxon>Bacillati</taxon>
        <taxon>Bacillota</taxon>
        <taxon>Clostridia</taxon>
        <taxon>Lachnospirales</taxon>
        <taxon>Lachnospiraceae</taxon>
        <taxon>Blautia</taxon>
    </lineage>
</organism>
<dbReference type="EMBL" id="DXBG01000043">
    <property type="protein sequence ID" value="HIZ64683.1"/>
    <property type="molecule type" value="Genomic_DNA"/>
</dbReference>
<name>A0A9D2FPN8_9FIRM</name>
<comment type="caution">
    <text evidence="1">The sequence shown here is derived from an EMBL/GenBank/DDBJ whole genome shotgun (WGS) entry which is preliminary data.</text>
</comment>